<accession>A0A5C6EFS9</accession>
<dbReference type="InterPro" id="IPR019243">
    <property type="entry name" value="DUF2202"/>
</dbReference>
<dbReference type="AlphaFoldDB" id="A0A5C6EFS9"/>
<protein>
    <recommendedName>
        <fullName evidence="3">DUF2202 domain-containing protein</fullName>
    </recommendedName>
</protein>
<evidence type="ECO:0000256" key="1">
    <source>
        <dbReference type="SAM" id="MobiDB-lite"/>
    </source>
</evidence>
<proteinExistence type="predicted"/>
<evidence type="ECO:0000259" key="3">
    <source>
        <dbReference type="Pfam" id="PF09968"/>
    </source>
</evidence>
<dbReference type="OrthoDB" id="9801086at2"/>
<feature type="domain" description="DUF2202" evidence="3">
    <location>
        <begin position="99"/>
        <end position="251"/>
    </location>
</feature>
<gene>
    <name evidence="4" type="ORF">Poly51_45440</name>
</gene>
<dbReference type="Proteomes" id="UP000318288">
    <property type="component" value="Unassembled WGS sequence"/>
</dbReference>
<name>A0A5C6EFS9_9BACT</name>
<evidence type="ECO:0000313" key="5">
    <source>
        <dbReference type="Proteomes" id="UP000318288"/>
    </source>
</evidence>
<evidence type="ECO:0000313" key="4">
    <source>
        <dbReference type="EMBL" id="TWU48643.1"/>
    </source>
</evidence>
<comment type="caution">
    <text evidence="4">The sequence shown here is derived from an EMBL/GenBank/DDBJ whole genome shotgun (WGS) entry which is preliminary data.</text>
</comment>
<feature type="compositionally biased region" description="Gly residues" evidence="1">
    <location>
        <begin position="28"/>
        <end position="40"/>
    </location>
</feature>
<dbReference type="CDD" id="cd01048">
    <property type="entry name" value="Ferritin_like_AB2"/>
    <property type="match status" value="1"/>
</dbReference>
<reference evidence="4 5" key="1">
    <citation type="submission" date="2019-02" db="EMBL/GenBank/DDBJ databases">
        <title>Deep-cultivation of Planctomycetes and their phenomic and genomic characterization uncovers novel biology.</title>
        <authorList>
            <person name="Wiegand S."/>
            <person name="Jogler M."/>
            <person name="Boedeker C."/>
            <person name="Pinto D."/>
            <person name="Vollmers J."/>
            <person name="Rivas-Marin E."/>
            <person name="Kohn T."/>
            <person name="Peeters S.H."/>
            <person name="Heuer A."/>
            <person name="Rast P."/>
            <person name="Oberbeckmann S."/>
            <person name="Bunk B."/>
            <person name="Jeske O."/>
            <person name="Meyerdierks A."/>
            <person name="Storesund J.E."/>
            <person name="Kallscheuer N."/>
            <person name="Luecker S."/>
            <person name="Lage O.M."/>
            <person name="Pohl T."/>
            <person name="Merkel B.J."/>
            <person name="Hornburger P."/>
            <person name="Mueller R.-W."/>
            <person name="Bruemmer F."/>
            <person name="Labrenz M."/>
            <person name="Spormann A.M."/>
            <person name="Op Den Camp H."/>
            <person name="Overmann J."/>
            <person name="Amann R."/>
            <person name="Jetten M.S.M."/>
            <person name="Mascher T."/>
            <person name="Medema M.H."/>
            <person name="Devos D.P."/>
            <person name="Kaster A.-K."/>
            <person name="Ovreas L."/>
            <person name="Rohde M."/>
            <person name="Galperin M.Y."/>
            <person name="Jogler C."/>
        </authorList>
    </citation>
    <scope>NUCLEOTIDE SEQUENCE [LARGE SCALE GENOMIC DNA]</scope>
    <source>
        <strain evidence="4 5">Poly51</strain>
    </source>
</reference>
<dbReference type="Pfam" id="PF09968">
    <property type="entry name" value="DUF2202"/>
    <property type="match status" value="1"/>
</dbReference>
<feature type="compositionally biased region" description="Polar residues" evidence="1">
    <location>
        <begin position="86"/>
        <end position="96"/>
    </location>
</feature>
<dbReference type="InterPro" id="IPR009078">
    <property type="entry name" value="Ferritin-like_SF"/>
</dbReference>
<organism evidence="4 5">
    <name type="scientific">Rubripirellula tenax</name>
    <dbReference type="NCBI Taxonomy" id="2528015"/>
    <lineage>
        <taxon>Bacteria</taxon>
        <taxon>Pseudomonadati</taxon>
        <taxon>Planctomycetota</taxon>
        <taxon>Planctomycetia</taxon>
        <taxon>Pirellulales</taxon>
        <taxon>Pirellulaceae</taxon>
        <taxon>Rubripirellula</taxon>
    </lineage>
</organism>
<feature type="signal peptide" evidence="2">
    <location>
        <begin position="1"/>
        <end position="23"/>
    </location>
</feature>
<keyword evidence="5" id="KW-1185">Reference proteome</keyword>
<sequence length="306" mass="32603" precursor="true">MKRLLIGLGALLALSMAAPNAMSQQRRGNGGSGQSRGSGGVAIQTQTRTGSQGRGRNAIEMHSQSNTQTRAGNQGQGRRGDQSRQPTGNFSVNSGSPDLLRMREEEKLARDVYTKLAKTSSLPIFRNISRAESQHMQAIDRLVRGGGGNVLNDMPGVFAFADYQQLYDSLVATGSRSPLDAVKVGAKIEEMDIADLRQMLNQTSDPQVRQVLQHLLQGSQNHLRAFASQLARQGASYNAEFLSQADFDQIANPPEQRQQSRRGGNAGGQGSQNRGNGLGFGSQGQSSVGQGLGGHSRSRAKQGSGG</sequence>
<feature type="chain" id="PRO_5022744783" description="DUF2202 domain-containing protein" evidence="2">
    <location>
        <begin position="24"/>
        <end position="306"/>
    </location>
</feature>
<feature type="compositionally biased region" description="Gly residues" evidence="1">
    <location>
        <begin position="264"/>
        <end position="282"/>
    </location>
</feature>
<dbReference type="EMBL" id="SJPW01000006">
    <property type="protein sequence ID" value="TWU48643.1"/>
    <property type="molecule type" value="Genomic_DNA"/>
</dbReference>
<evidence type="ECO:0000256" key="2">
    <source>
        <dbReference type="SAM" id="SignalP"/>
    </source>
</evidence>
<dbReference type="Gene3D" id="1.20.1260.10">
    <property type="match status" value="1"/>
</dbReference>
<keyword evidence="2" id="KW-0732">Signal</keyword>
<dbReference type="SUPFAM" id="SSF47240">
    <property type="entry name" value="Ferritin-like"/>
    <property type="match status" value="1"/>
</dbReference>
<dbReference type="RefSeq" id="WP_146460120.1">
    <property type="nucleotide sequence ID" value="NZ_SJPW01000006.1"/>
</dbReference>
<feature type="region of interest" description="Disordered" evidence="1">
    <location>
        <begin position="22"/>
        <end position="100"/>
    </location>
</feature>
<feature type="region of interest" description="Disordered" evidence="1">
    <location>
        <begin position="253"/>
        <end position="306"/>
    </location>
</feature>
<dbReference type="InterPro" id="IPR012347">
    <property type="entry name" value="Ferritin-like"/>
</dbReference>